<feature type="transmembrane region" description="Helical" evidence="1">
    <location>
        <begin position="431"/>
        <end position="449"/>
    </location>
</feature>
<proteinExistence type="predicted"/>
<name>A0A6P2CXJ7_9BACT</name>
<keyword evidence="1" id="KW-0812">Transmembrane</keyword>
<dbReference type="AlphaFoldDB" id="A0A6P2CXJ7"/>
<keyword evidence="3" id="KW-1185">Reference proteome</keyword>
<gene>
    <name evidence="2" type="ORF">SOIL9_46180</name>
</gene>
<evidence type="ECO:0008006" key="4">
    <source>
        <dbReference type="Google" id="ProtNLM"/>
    </source>
</evidence>
<organism evidence="2 3">
    <name type="scientific">Gemmata massiliana</name>
    <dbReference type="NCBI Taxonomy" id="1210884"/>
    <lineage>
        <taxon>Bacteria</taxon>
        <taxon>Pseudomonadati</taxon>
        <taxon>Planctomycetota</taxon>
        <taxon>Planctomycetia</taxon>
        <taxon>Gemmatales</taxon>
        <taxon>Gemmataceae</taxon>
        <taxon>Gemmata</taxon>
    </lineage>
</organism>
<feature type="transmembrane region" description="Helical" evidence="1">
    <location>
        <begin position="333"/>
        <end position="354"/>
    </location>
</feature>
<evidence type="ECO:0000313" key="3">
    <source>
        <dbReference type="Proteomes" id="UP000464178"/>
    </source>
</evidence>
<feature type="transmembrane region" description="Helical" evidence="1">
    <location>
        <begin position="407"/>
        <end position="424"/>
    </location>
</feature>
<evidence type="ECO:0000313" key="2">
    <source>
        <dbReference type="EMBL" id="VTR93096.1"/>
    </source>
</evidence>
<accession>A0A6P2CXJ7</accession>
<keyword evidence="1" id="KW-1133">Transmembrane helix</keyword>
<feature type="transmembrane region" description="Helical" evidence="1">
    <location>
        <begin position="259"/>
        <end position="279"/>
    </location>
</feature>
<protein>
    <recommendedName>
        <fullName evidence="4">Glycosyltransferase RgtA/B/C/D-like domain-containing protein</fullName>
    </recommendedName>
</protein>
<feature type="transmembrane region" description="Helical" evidence="1">
    <location>
        <begin position="291"/>
        <end position="313"/>
    </location>
</feature>
<reference evidence="2 3" key="1">
    <citation type="submission" date="2019-05" db="EMBL/GenBank/DDBJ databases">
        <authorList>
            <consortium name="Science for Life Laboratories"/>
        </authorList>
    </citation>
    <scope>NUCLEOTIDE SEQUENCE [LARGE SCALE GENOMIC DNA]</scope>
    <source>
        <strain evidence="2">Soil9</strain>
    </source>
</reference>
<feature type="transmembrane region" description="Helical" evidence="1">
    <location>
        <begin position="374"/>
        <end position="395"/>
    </location>
</feature>
<dbReference type="Proteomes" id="UP000464178">
    <property type="component" value="Chromosome"/>
</dbReference>
<feature type="transmembrane region" description="Helical" evidence="1">
    <location>
        <begin position="140"/>
        <end position="173"/>
    </location>
</feature>
<keyword evidence="1" id="KW-0472">Membrane</keyword>
<evidence type="ECO:0000256" key="1">
    <source>
        <dbReference type="SAM" id="Phobius"/>
    </source>
</evidence>
<feature type="transmembrane region" description="Helical" evidence="1">
    <location>
        <begin position="185"/>
        <end position="202"/>
    </location>
</feature>
<dbReference type="EMBL" id="LR593886">
    <property type="protein sequence ID" value="VTR93096.1"/>
    <property type="molecule type" value="Genomic_DNA"/>
</dbReference>
<dbReference type="KEGG" id="gms:SOIL9_46180"/>
<sequence length="572" mass="63115">MVTGGLLRFPTDWDTLMYHLPFVNHWLQAGSLYASGGMRWSDPGNNELITLWIVAPFSGDFLCTLTNLPATILLGCAAVELGRQLGLSVHFRHIAGLAVVSNFVVLKQLIDVENDVAVAALFLSCLSFVLRYVKCGGAEELILGAICFGLLAGVKFYALGYAAVVATTAVLLVAKEAGARSAGRVTAWGLAGFALFGAYWYARNWIADGSPVFPAWAPAASDDLGQSHPTFWQTTFIGNGRPELFRLAIEAVWSMTGPYHLAALLSLPVTLPWLVISGFRQIKHPARSREAAARFGLFFAAIASGLVLLITPFAVEDVPGTLNQMRWKYCPVRYGLCFLSLLVIALSLVMSDIFHNLQLVLGRLGERGLPFTKFFVNLPFALLGAAELAQVYGLSNPESQASYIDNVFIAVDVLLVGWVVFLVARSRFQLTVVFVLSLAAIGGVASAGHQLSERWHQGFAAHYDEMLANGLFMHLRATQPCGSRICVLDLRPYPFFGSARQFRVCQPPHIRSEQWFRTYLHSQKITIVVARLGQDLPLHWMNGQPLLRSDDRRRRLVREGFWVYTVAYVDSD</sequence>